<dbReference type="Proteomes" id="UP001174934">
    <property type="component" value="Unassembled WGS sequence"/>
</dbReference>
<gene>
    <name evidence="2" type="ORF">B0T17DRAFT_633611</name>
</gene>
<reference evidence="2" key="1">
    <citation type="submission" date="2023-06" db="EMBL/GenBank/DDBJ databases">
        <title>Genome-scale phylogeny and comparative genomics of the fungal order Sordariales.</title>
        <authorList>
            <consortium name="Lawrence Berkeley National Laboratory"/>
            <person name="Hensen N."/>
            <person name="Bonometti L."/>
            <person name="Westerberg I."/>
            <person name="Brannstrom I.O."/>
            <person name="Guillou S."/>
            <person name="Cros-Aarteil S."/>
            <person name="Calhoun S."/>
            <person name="Haridas S."/>
            <person name="Kuo A."/>
            <person name="Mondo S."/>
            <person name="Pangilinan J."/>
            <person name="Riley R."/>
            <person name="LaButti K."/>
            <person name="Andreopoulos B."/>
            <person name="Lipzen A."/>
            <person name="Chen C."/>
            <person name="Yanf M."/>
            <person name="Daum C."/>
            <person name="Ng V."/>
            <person name="Clum A."/>
            <person name="Steindorff A."/>
            <person name="Ohm R."/>
            <person name="Martin F."/>
            <person name="Silar P."/>
            <person name="Natvig D."/>
            <person name="Lalanne C."/>
            <person name="Gautier V."/>
            <person name="Ament-velasquez S.L."/>
            <person name="Kruys A."/>
            <person name="Hutchinson M.I."/>
            <person name="Powell A.J."/>
            <person name="Barry K."/>
            <person name="Miller A.N."/>
            <person name="Grigoriev I.V."/>
            <person name="Debuchy R."/>
            <person name="Gladieux P."/>
            <person name="Thoren M.H."/>
            <person name="Johannesson H."/>
        </authorList>
    </citation>
    <scope>NUCLEOTIDE SEQUENCE</scope>
    <source>
        <strain evidence="2">SMH3391-2</strain>
    </source>
</reference>
<dbReference type="Pfam" id="PF14479">
    <property type="entry name" value="HeLo"/>
    <property type="match status" value="1"/>
</dbReference>
<evidence type="ECO:0000313" key="3">
    <source>
        <dbReference type="Proteomes" id="UP001174934"/>
    </source>
</evidence>
<sequence>MEVLGVSAGFVSLAVDVFDSTMKLFKFVGALVDMPQDCEKYRLQLLIEYNRVLAWGKAAGLIDVPENSTLGVILGTNPTELIAIIARIQRLLSEFKDINSRYGNELDISSDVAVGEAATPDADVVKQVSSLAVSYEAWTTRRRNERRSLSGSRIRSFLDRVAHNTKEVATHPIRVRWVAVDKDAFRALLKNLHKLTERLHELMRDYRERKIDDITAKTYREMVMARNDVQDLKYMMDAVGRQLANYSSITAGTKKRGAQKNDLILQDLIRLKKISHTWEMIFPRLEHIIADNASGSSSSSSSSNSAIDRLMDILLEIGIAVPHYSAAKISEVFEWNERVSTAVPETMSRPRGTVLVSDNYVPVWVEWKTLGDVSNCSSKELESMGRTIALAEMLHMPKPASLHVPDCIGFFDDRQVSGADRYGWIFEMPKGCHFYTRVVSLYSMLGQEWFRPSLTQRVELAVMLCETVMNLHAANWLHKGIISENVIFFVSEGDEARTDDNDRDEGYFSGESRLQPLLSGFEYSRPEGSETTARDADSVWDVYRWPSLQRQHPTERDSRKTYDLYSLGLLLLEIAHWQPLHRIMHLGEEDGDSQKKPPAVPLEQSKLVRDWLLGIRPSVGNDSDVNKAPFERAGKPNPVRELRNIVGYKYSEVVVRCLWAHGQRGFGVDEMSDQSRDSDVGVRLQEAFTEYVVDKLRSVAV</sequence>
<comment type="caution">
    <text evidence="2">The sequence shown here is derived from an EMBL/GenBank/DDBJ whole genome shotgun (WGS) entry which is preliminary data.</text>
</comment>
<organism evidence="2 3">
    <name type="scientific">Bombardia bombarda</name>
    <dbReference type="NCBI Taxonomy" id="252184"/>
    <lineage>
        <taxon>Eukaryota</taxon>
        <taxon>Fungi</taxon>
        <taxon>Dikarya</taxon>
        <taxon>Ascomycota</taxon>
        <taxon>Pezizomycotina</taxon>
        <taxon>Sordariomycetes</taxon>
        <taxon>Sordariomycetidae</taxon>
        <taxon>Sordariales</taxon>
        <taxon>Lasiosphaeriaceae</taxon>
        <taxon>Bombardia</taxon>
    </lineage>
</organism>
<proteinExistence type="predicted"/>
<dbReference type="EMBL" id="JAULSR010000002">
    <property type="protein sequence ID" value="KAK0629175.1"/>
    <property type="molecule type" value="Genomic_DNA"/>
</dbReference>
<dbReference type="Gene3D" id="1.10.510.10">
    <property type="entry name" value="Transferase(Phosphotransferase) domain 1"/>
    <property type="match status" value="1"/>
</dbReference>
<evidence type="ECO:0000259" key="1">
    <source>
        <dbReference type="Pfam" id="PF14479"/>
    </source>
</evidence>
<dbReference type="InterPro" id="IPR029498">
    <property type="entry name" value="HeLo_dom"/>
</dbReference>
<dbReference type="InterPro" id="IPR011009">
    <property type="entry name" value="Kinase-like_dom_sf"/>
</dbReference>
<keyword evidence="2" id="KW-0640">Prion</keyword>
<feature type="domain" description="Prion-inhibition and propagation HeLo" evidence="1">
    <location>
        <begin position="5"/>
        <end position="233"/>
    </location>
</feature>
<dbReference type="AlphaFoldDB" id="A0AA39X9E2"/>
<accession>A0AA39X9E2</accession>
<dbReference type="SUPFAM" id="SSF56112">
    <property type="entry name" value="Protein kinase-like (PK-like)"/>
    <property type="match status" value="1"/>
</dbReference>
<dbReference type="InterPro" id="IPR038305">
    <property type="entry name" value="HeLo_sf"/>
</dbReference>
<dbReference type="PANTHER" id="PTHR37542:SF1">
    <property type="entry name" value="PRION-INHIBITION AND PROPAGATION HELO DOMAIN-CONTAINING PROTEIN"/>
    <property type="match status" value="1"/>
</dbReference>
<dbReference type="Gene3D" id="1.20.120.1020">
    <property type="entry name" value="Prion-inhibition and propagation, HeLo domain"/>
    <property type="match status" value="1"/>
</dbReference>
<keyword evidence="3" id="KW-1185">Reference proteome</keyword>
<evidence type="ECO:0000313" key="2">
    <source>
        <dbReference type="EMBL" id="KAK0629175.1"/>
    </source>
</evidence>
<protein>
    <submittedName>
        <fullName evidence="2">Prion-inhibition and propagation-domain-containing protein</fullName>
    </submittedName>
</protein>
<name>A0AA39X9E2_9PEZI</name>
<keyword evidence="2" id="KW-0034">Amyloid</keyword>
<dbReference type="PANTHER" id="PTHR37542">
    <property type="entry name" value="HELO DOMAIN-CONTAINING PROTEIN-RELATED"/>
    <property type="match status" value="1"/>
</dbReference>